<comment type="caution">
    <text evidence="2">The sequence shown here is derived from an EMBL/GenBank/DDBJ whole genome shotgun (WGS) entry which is preliminary data.</text>
</comment>
<name>A0A8X6T776_NEPPI</name>
<feature type="compositionally biased region" description="Basic residues" evidence="1">
    <location>
        <begin position="1"/>
        <end position="16"/>
    </location>
</feature>
<evidence type="ECO:0000313" key="3">
    <source>
        <dbReference type="Proteomes" id="UP000887013"/>
    </source>
</evidence>
<organism evidence="2 3">
    <name type="scientific">Nephila pilipes</name>
    <name type="common">Giant wood spider</name>
    <name type="synonym">Nephila maculata</name>
    <dbReference type="NCBI Taxonomy" id="299642"/>
    <lineage>
        <taxon>Eukaryota</taxon>
        <taxon>Metazoa</taxon>
        <taxon>Ecdysozoa</taxon>
        <taxon>Arthropoda</taxon>
        <taxon>Chelicerata</taxon>
        <taxon>Arachnida</taxon>
        <taxon>Araneae</taxon>
        <taxon>Araneomorphae</taxon>
        <taxon>Entelegynae</taxon>
        <taxon>Araneoidea</taxon>
        <taxon>Nephilidae</taxon>
        <taxon>Nephila</taxon>
    </lineage>
</organism>
<dbReference type="Proteomes" id="UP000887013">
    <property type="component" value="Unassembled WGS sequence"/>
</dbReference>
<accession>A0A8X6T776</accession>
<proteinExistence type="predicted"/>
<reference evidence="2" key="1">
    <citation type="submission" date="2020-08" db="EMBL/GenBank/DDBJ databases">
        <title>Multicomponent nature underlies the extraordinary mechanical properties of spider dragline silk.</title>
        <authorList>
            <person name="Kono N."/>
            <person name="Nakamura H."/>
            <person name="Mori M."/>
            <person name="Yoshida Y."/>
            <person name="Ohtoshi R."/>
            <person name="Malay A.D."/>
            <person name="Moran D.A.P."/>
            <person name="Tomita M."/>
            <person name="Numata K."/>
            <person name="Arakawa K."/>
        </authorList>
    </citation>
    <scope>NUCLEOTIDE SEQUENCE</scope>
</reference>
<protein>
    <submittedName>
        <fullName evidence="2">Uncharacterized protein</fullName>
    </submittedName>
</protein>
<dbReference type="EMBL" id="BMAW01051575">
    <property type="protein sequence ID" value="GFS81207.1"/>
    <property type="molecule type" value="Genomic_DNA"/>
</dbReference>
<keyword evidence="3" id="KW-1185">Reference proteome</keyword>
<feature type="region of interest" description="Disordered" evidence="1">
    <location>
        <begin position="1"/>
        <end position="26"/>
    </location>
</feature>
<gene>
    <name evidence="2" type="ORF">NPIL_334241</name>
</gene>
<sequence length="99" mass="11522">MMSPSKSHREKRKRITVTRENNSLERGSRRSFIAQYSLKYNVLGTLVHRHRRERLVLEEDHFKASVAVKTIANAARNFTVVHFPETETTTCVHSRNTSI</sequence>
<evidence type="ECO:0000313" key="2">
    <source>
        <dbReference type="EMBL" id="GFS81207.1"/>
    </source>
</evidence>
<dbReference type="AlphaFoldDB" id="A0A8X6T776"/>
<evidence type="ECO:0000256" key="1">
    <source>
        <dbReference type="SAM" id="MobiDB-lite"/>
    </source>
</evidence>